<name>A0A1M4E5Y4_9ACTN</name>
<keyword evidence="2" id="KW-0540">Nuclease</keyword>
<dbReference type="Gene3D" id="3.40.50.300">
    <property type="entry name" value="P-loop containing nucleotide triphosphate hydrolases"/>
    <property type="match status" value="2"/>
</dbReference>
<dbReference type="Pfam" id="PF00270">
    <property type="entry name" value="DEAD"/>
    <property type="match status" value="1"/>
</dbReference>
<evidence type="ECO:0000256" key="2">
    <source>
        <dbReference type="ARBA" id="ARBA00022839"/>
    </source>
</evidence>
<proteinExistence type="predicted"/>
<dbReference type="InterPro" id="IPR027417">
    <property type="entry name" value="P-loop_NTPase"/>
</dbReference>
<dbReference type="InterPro" id="IPR013520">
    <property type="entry name" value="Ribonucl_H"/>
</dbReference>
<organism evidence="6">
    <name type="scientific">Nonomuraea gerenzanensis</name>
    <dbReference type="NCBI Taxonomy" id="93944"/>
    <lineage>
        <taxon>Bacteria</taxon>
        <taxon>Bacillati</taxon>
        <taxon>Actinomycetota</taxon>
        <taxon>Actinomycetes</taxon>
        <taxon>Streptosporangiales</taxon>
        <taxon>Streptosporangiaceae</taxon>
        <taxon>Nonomuraea</taxon>
    </lineage>
</organism>
<dbReference type="InterPro" id="IPR014001">
    <property type="entry name" value="Helicase_ATP-bd"/>
</dbReference>
<dbReference type="PANTHER" id="PTHR47962:SF5">
    <property type="entry name" value="ATP-DEPENDENT HELICASE LHR-RELATED"/>
    <property type="match status" value="1"/>
</dbReference>
<dbReference type="Gene3D" id="3.30.420.10">
    <property type="entry name" value="Ribonuclease H-like superfamily/Ribonuclease H"/>
    <property type="match status" value="1"/>
</dbReference>
<feature type="domain" description="Helicase ATP-binding" evidence="4">
    <location>
        <begin position="40"/>
        <end position="220"/>
    </location>
</feature>
<reference evidence="6" key="1">
    <citation type="submission" date="2016-04" db="EMBL/GenBank/DDBJ databases">
        <authorList>
            <person name="Evans L.H."/>
            <person name="Alamgir A."/>
            <person name="Owens N."/>
            <person name="Weber N.D."/>
            <person name="Virtaneva K."/>
            <person name="Barbian K."/>
            <person name="Babar A."/>
            <person name="Rosenke K."/>
        </authorList>
    </citation>
    <scope>NUCLEOTIDE SEQUENCE</scope>
    <source>
        <strain evidence="6">Nono1</strain>
    </source>
</reference>
<dbReference type="RefSeq" id="WP_225273401.1">
    <property type="nucleotide sequence ID" value="NZ_CP084058.1"/>
</dbReference>
<keyword evidence="6" id="KW-0347">Helicase</keyword>
<dbReference type="SMART" id="SM00490">
    <property type="entry name" value="HELICc"/>
    <property type="match status" value="1"/>
</dbReference>
<keyword evidence="2" id="KW-0378">Hydrolase</keyword>
<dbReference type="PROSITE" id="PS51192">
    <property type="entry name" value="HELICASE_ATP_BIND_1"/>
    <property type="match status" value="1"/>
</dbReference>
<dbReference type="FunFam" id="3.30.420.10:FF:000045">
    <property type="entry name" value="3'-5' exonuclease DinG"/>
    <property type="match status" value="1"/>
</dbReference>
<evidence type="ECO:0000259" key="4">
    <source>
        <dbReference type="PROSITE" id="PS51192"/>
    </source>
</evidence>
<dbReference type="Pfam" id="PF00929">
    <property type="entry name" value="RNase_T"/>
    <property type="match status" value="1"/>
</dbReference>
<dbReference type="GO" id="GO:0005524">
    <property type="term" value="F:ATP binding"/>
    <property type="evidence" value="ECO:0007669"/>
    <property type="project" value="UniProtKB-KW"/>
</dbReference>
<dbReference type="SMART" id="SM00479">
    <property type="entry name" value="EXOIII"/>
    <property type="match status" value="1"/>
</dbReference>
<dbReference type="SUPFAM" id="SSF53098">
    <property type="entry name" value="Ribonuclease H-like"/>
    <property type="match status" value="1"/>
</dbReference>
<keyword evidence="1" id="KW-0547">Nucleotide-binding</keyword>
<dbReference type="CDD" id="cd06127">
    <property type="entry name" value="DEDDh"/>
    <property type="match status" value="1"/>
</dbReference>
<dbReference type="InterPro" id="IPR036397">
    <property type="entry name" value="RNaseH_sf"/>
</dbReference>
<dbReference type="InterPro" id="IPR001650">
    <property type="entry name" value="Helicase_C-like"/>
</dbReference>
<evidence type="ECO:0000259" key="5">
    <source>
        <dbReference type="PROSITE" id="PS51194"/>
    </source>
</evidence>
<dbReference type="GO" id="GO:0004527">
    <property type="term" value="F:exonuclease activity"/>
    <property type="evidence" value="ECO:0007669"/>
    <property type="project" value="UniProtKB-KW"/>
</dbReference>
<dbReference type="InterPro" id="IPR011545">
    <property type="entry name" value="DEAD/DEAH_box_helicase_dom"/>
</dbReference>
<dbReference type="SMART" id="SM00487">
    <property type="entry name" value="DEXDc"/>
    <property type="match status" value="1"/>
</dbReference>
<evidence type="ECO:0000313" key="6">
    <source>
        <dbReference type="EMBL" id="SBO94259.1"/>
    </source>
</evidence>
<dbReference type="InterPro" id="IPR012337">
    <property type="entry name" value="RNaseH-like_sf"/>
</dbReference>
<dbReference type="CDD" id="cd17922">
    <property type="entry name" value="DEXHc_LHR-like"/>
    <property type="match status" value="1"/>
</dbReference>
<dbReference type="AlphaFoldDB" id="A0A1M4E5Y4"/>
<protein>
    <submittedName>
        <fullName evidence="6">FIG003033: Helicase domain protein</fullName>
    </submittedName>
</protein>
<dbReference type="PANTHER" id="PTHR47962">
    <property type="entry name" value="ATP-DEPENDENT HELICASE LHR-RELATED-RELATED"/>
    <property type="match status" value="1"/>
</dbReference>
<evidence type="ECO:0000256" key="1">
    <source>
        <dbReference type="ARBA" id="ARBA00022741"/>
    </source>
</evidence>
<dbReference type="GO" id="GO:0016887">
    <property type="term" value="F:ATP hydrolysis activity"/>
    <property type="evidence" value="ECO:0007669"/>
    <property type="project" value="TreeGrafter"/>
</dbReference>
<dbReference type="PROSITE" id="PS51194">
    <property type="entry name" value="HELICASE_CTER"/>
    <property type="match status" value="1"/>
</dbReference>
<dbReference type="InterPro" id="IPR052511">
    <property type="entry name" value="ATP-dep_Helicase"/>
</dbReference>
<accession>A0A1M4E5Y4</accession>
<dbReference type="EMBL" id="LT559118">
    <property type="protein sequence ID" value="SBO94259.1"/>
    <property type="molecule type" value="Genomic_DNA"/>
</dbReference>
<sequence>MTTSPPSASDAFERLHPKVQQWIWQQNWRELREAQEAAVAPILAGDRDVLVAAATASGKTEAAFLPICSVLTEQPDTVGFAAVYISPLKALINDQYGRLDQLCDHLGITVSRWHGDVAASSKSKLLDRPRGILLITPESLEAMFVLRGWKVRDFMASVRYLVIDELHSFIGTERGAQLQSLLHRLDLAARRRIPRIGLSATLGDMGKAADFLRPRAGDDVTVIVSSSDAQELRLQIRGYVQTAPVLDPRARAAHEALGEEVTADDVATGDRLAIADHLFATLRGSHHLVFAGSRAAVEDYTDLLNRRCEDARVPEEFVPHHGNLSKDIREHAEARLKDRTRPATAVCTSTLEMGIDIGSVTSIAQIGAPPSVAALRQRLGRSGRRGGPAILRLYVSEPEATPAIHPADELRAQLVQSIATIELLLQRWYEPPAAEALHLSTLTQQLLSLIAQHGGITPADAYRTLCAQGPFRAVDSPTFATLLRDLAAADLVRQENDGLLLPAETGERLVNHHTFYAAFAAPTEYRIVTEGRTLGSLPMEQPLPEGSLIIFAGRRWRILTIDTHAKLIEVTRASGGRPPRFTSVGPLVHDRIRTTMRRLYEDTTVPAYLDAAAQSLLAEGRAAYRRLGLHDTPLVGYGNDTLLFPFRGDAIMTTLGLALHAYGVDVVRYGVALLISDTSPQVAAGLLADLAAEGVPDALALAALIPDKRVDKYDDVIGEELLTRSYARRLDVTETQQSISALATTTDRTRAVTLDTPKAAAPPRRHRIGSLPYAVVDIETTGLDTRKARIAEIAIIRLHPDGSEDRTYSTLVNPGRRPGPTHVHVLTEGQLATAPHFPQIAGDVAAMLDGAVIVAHNVRYDSGVLSTEFARAGYAPDNLMTLCTLNLARRFGLPLPSHRLADCAAAEGLDHGPAHHAESDARTCAALLRIYLERATAQGLQWFGELGVLGRLPARPWCPAPVSALARRRVMSGREDLHEP</sequence>
<dbReference type="GO" id="GO:0004386">
    <property type="term" value="F:helicase activity"/>
    <property type="evidence" value="ECO:0007669"/>
    <property type="project" value="UniProtKB-KW"/>
</dbReference>
<keyword evidence="2" id="KW-0269">Exonuclease</keyword>
<dbReference type="SUPFAM" id="SSF52540">
    <property type="entry name" value="P-loop containing nucleoside triphosphate hydrolases"/>
    <property type="match status" value="2"/>
</dbReference>
<dbReference type="GO" id="GO:0003677">
    <property type="term" value="F:DNA binding"/>
    <property type="evidence" value="ECO:0007669"/>
    <property type="project" value="TreeGrafter"/>
</dbReference>
<evidence type="ECO:0000256" key="3">
    <source>
        <dbReference type="ARBA" id="ARBA00022840"/>
    </source>
</evidence>
<keyword evidence="3" id="KW-0067">ATP-binding</keyword>
<dbReference type="Pfam" id="PF00271">
    <property type="entry name" value="Helicase_C"/>
    <property type="match status" value="1"/>
</dbReference>
<gene>
    <name evidence="6" type="ORF">BN4615_P3775</name>
</gene>
<feature type="domain" description="Helicase C-terminal" evidence="5">
    <location>
        <begin position="273"/>
        <end position="439"/>
    </location>
</feature>